<dbReference type="PANTHER" id="PTHR42736">
    <property type="entry name" value="PROTEIN-GLUTAMINE GAMMA-GLUTAMYLTRANSFERASE"/>
    <property type="match status" value="1"/>
</dbReference>
<dbReference type="EMBL" id="QJPH01000314">
    <property type="protein sequence ID" value="PZN78738.1"/>
    <property type="molecule type" value="Genomic_DNA"/>
</dbReference>
<dbReference type="SUPFAM" id="SSF54001">
    <property type="entry name" value="Cysteine proteinases"/>
    <property type="match status" value="1"/>
</dbReference>
<keyword evidence="1" id="KW-1133">Transmembrane helix</keyword>
<feature type="transmembrane region" description="Helical" evidence="1">
    <location>
        <begin position="108"/>
        <end position="125"/>
    </location>
</feature>
<evidence type="ECO:0000313" key="3">
    <source>
        <dbReference type="EMBL" id="PZN78738.1"/>
    </source>
</evidence>
<feature type="transmembrane region" description="Helical" evidence="1">
    <location>
        <begin position="554"/>
        <end position="574"/>
    </location>
</feature>
<reference evidence="3 4" key="1">
    <citation type="journal article" date="2018" name="Aquat. Microb. Ecol.">
        <title>Gammaproteobacterial methanotrophs dominate.</title>
        <authorList>
            <person name="Rissanen A.J."/>
            <person name="Saarenheimo J."/>
            <person name="Tiirola M."/>
            <person name="Peura S."/>
            <person name="Aalto S.L."/>
            <person name="Karvinen A."/>
            <person name="Nykanen H."/>
        </authorList>
    </citation>
    <scope>NUCLEOTIDE SEQUENCE [LARGE SCALE GENOMIC DNA]</scope>
    <source>
        <strain evidence="3">AMbin10</strain>
    </source>
</reference>
<evidence type="ECO:0000259" key="2">
    <source>
        <dbReference type="SMART" id="SM00460"/>
    </source>
</evidence>
<protein>
    <submittedName>
        <fullName evidence="3">DUF3488 domain-containing protein</fullName>
    </submittedName>
</protein>
<dbReference type="InterPro" id="IPR002931">
    <property type="entry name" value="Transglutaminase-like"/>
</dbReference>
<dbReference type="SMART" id="SM00460">
    <property type="entry name" value="TGc"/>
    <property type="match status" value="1"/>
</dbReference>
<name>A0A2W4RFX2_9GAMM</name>
<evidence type="ECO:0000256" key="1">
    <source>
        <dbReference type="SAM" id="Phobius"/>
    </source>
</evidence>
<dbReference type="Proteomes" id="UP000249396">
    <property type="component" value="Unassembled WGS sequence"/>
</dbReference>
<feature type="transmembrane region" description="Helical" evidence="1">
    <location>
        <begin position="12"/>
        <end position="30"/>
    </location>
</feature>
<dbReference type="InterPro" id="IPR038765">
    <property type="entry name" value="Papain-like_cys_pep_sf"/>
</dbReference>
<feature type="transmembrane region" description="Helical" evidence="1">
    <location>
        <begin position="161"/>
        <end position="182"/>
    </location>
</feature>
<proteinExistence type="predicted"/>
<feature type="transmembrane region" description="Helical" evidence="1">
    <location>
        <begin position="131"/>
        <end position="149"/>
    </location>
</feature>
<sequence>MKTKLSLADDRQNLGWLLGAVVFVAAPHVFNLAPIVMAYFGLLAVWFFAALYFKFSLPGKALLFLLTLGGAGIVLMTYHRVWGQEAGSSLFIVGLGLKLLETKSQRDAYLLAYLAIFVALTQYLFSQSIPMAGYTLIAVILLVAAMIGLNSNNAFPAKARLTLAIQMVTQAMPLMLLLFVFFPRIQGPLWELPDDSHAAKTGLVDTISLGSFNHLALSQETAFRVDFGADLPPAKMRYWRGPVFWFTNGDKWTLLPTMPILSGTEPRLNGGFHSYLITIEPHQQRWVFALDLPDSIPDELEKTTDYQLLAKTDITERKQYRLSSGTVYTTGPLNNRETKRALQLPPNIGSRLQTLVKGWKEENPSPKSLVDRALRYFREEKFYYTLNPPLLHDNPVETFLFVTRRGFCEHFATSFVILMRIGGVPARVVTGYQGGQWNSVGRFLEVKQADAHAWAEVWLPESGWTRVDPTAAVAPERIEHGVDVETQVAFGEIRFNLMGDLAASRGLGFRNLSRRARMIAASIDHGWNSWVLAYGTENQGRFFQWLGVFDWRMIAAWVSNGLIFSLLAVAWFILPKRSANNDPAKRIYQKFLKKIADHGVIPHIGEGPVHFSERVVKNKPELAKSVKCITQLYVRIRYEPFHDANDLNTLAGMVKRLPKPRHYLFPPFKG</sequence>
<dbReference type="Pfam" id="PF13559">
    <property type="entry name" value="DUF4129"/>
    <property type="match status" value="1"/>
</dbReference>
<feature type="transmembrane region" description="Helical" evidence="1">
    <location>
        <begin position="62"/>
        <end position="79"/>
    </location>
</feature>
<dbReference type="InterPro" id="IPR025403">
    <property type="entry name" value="TgpA-like_C"/>
</dbReference>
<evidence type="ECO:0000313" key="4">
    <source>
        <dbReference type="Proteomes" id="UP000249396"/>
    </source>
</evidence>
<feature type="domain" description="Transglutaminase-like" evidence="2">
    <location>
        <begin position="400"/>
        <end position="471"/>
    </location>
</feature>
<keyword evidence="1" id="KW-0472">Membrane</keyword>
<dbReference type="Gene3D" id="3.10.620.30">
    <property type="match status" value="1"/>
</dbReference>
<dbReference type="Pfam" id="PF11992">
    <property type="entry name" value="TgpA_N"/>
    <property type="match status" value="1"/>
</dbReference>
<accession>A0A2W4RFX2</accession>
<organism evidence="3 4">
    <name type="scientific">Candidatus Methylumidiphilus alinenensis</name>
    <dbReference type="NCBI Taxonomy" id="2202197"/>
    <lineage>
        <taxon>Bacteria</taxon>
        <taxon>Pseudomonadati</taxon>
        <taxon>Pseudomonadota</taxon>
        <taxon>Gammaproteobacteria</taxon>
        <taxon>Methylococcales</taxon>
        <taxon>Candidatus Methylumidiphilus</taxon>
    </lineage>
</organism>
<keyword evidence="1" id="KW-0812">Transmembrane</keyword>
<gene>
    <name evidence="3" type="ORF">DM484_12770</name>
</gene>
<dbReference type="PANTHER" id="PTHR42736:SF1">
    <property type="entry name" value="PROTEIN-GLUTAMINE GAMMA-GLUTAMYLTRANSFERASE"/>
    <property type="match status" value="1"/>
</dbReference>
<dbReference type="AlphaFoldDB" id="A0A2W4RFX2"/>
<dbReference type="InterPro" id="IPR052901">
    <property type="entry name" value="Bact_TGase-like"/>
</dbReference>
<dbReference type="InterPro" id="IPR021878">
    <property type="entry name" value="TgpA_N"/>
</dbReference>
<dbReference type="Pfam" id="PF01841">
    <property type="entry name" value="Transglut_core"/>
    <property type="match status" value="1"/>
</dbReference>
<comment type="caution">
    <text evidence="3">The sequence shown here is derived from an EMBL/GenBank/DDBJ whole genome shotgun (WGS) entry which is preliminary data.</text>
</comment>